<keyword evidence="4 7" id="KW-1133">Transmembrane helix</keyword>
<feature type="transmembrane region" description="Helical" evidence="7">
    <location>
        <begin position="176"/>
        <end position="199"/>
    </location>
</feature>
<reference evidence="8 9" key="1">
    <citation type="submission" date="2023-01" db="EMBL/GenBank/DDBJ databases">
        <title>Analysis of 21 Apiospora genomes using comparative genomics revels a genus with tremendous synthesis potential of carbohydrate active enzymes and secondary metabolites.</title>
        <authorList>
            <person name="Sorensen T."/>
        </authorList>
    </citation>
    <scope>NUCLEOTIDE SEQUENCE [LARGE SCALE GENOMIC DNA]</scope>
    <source>
        <strain evidence="8 9">CBS 135458</strain>
    </source>
</reference>
<dbReference type="PIRSF" id="PIRSF006060">
    <property type="entry name" value="AA_transporter"/>
    <property type="match status" value="1"/>
</dbReference>
<evidence type="ECO:0000256" key="3">
    <source>
        <dbReference type="ARBA" id="ARBA00022692"/>
    </source>
</evidence>
<feature type="transmembrane region" description="Helical" evidence="7">
    <location>
        <begin position="246"/>
        <end position="265"/>
    </location>
</feature>
<evidence type="ECO:0000256" key="4">
    <source>
        <dbReference type="ARBA" id="ARBA00022989"/>
    </source>
</evidence>
<feature type="transmembrane region" description="Helical" evidence="7">
    <location>
        <begin position="386"/>
        <end position="406"/>
    </location>
</feature>
<accession>A0ABR1TBF4</accession>
<dbReference type="PANTHER" id="PTHR45649:SF1">
    <property type="entry name" value="TRANSPORTER, PUTATIVE (EUROFUNG)-RELATED"/>
    <property type="match status" value="1"/>
</dbReference>
<feature type="transmembrane region" description="Helical" evidence="7">
    <location>
        <begin position="206"/>
        <end position="226"/>
    </location>
</feature>
<comment type="subcellular location">
    <subcellularLocation>
        <location evidence="1">Membrane</location>
        <topology evidence="1">Multi-pass membrane protein</topology>
    </subcellularLocation>
</comment>
<feature type="transmembrane region" description="Helical" evidence="7">
    <location>
        <begin position="286"/>
        <end position="308"/>
    </location>
</feature>
<protein>
    <recommendedName>
        <fullName evidence="10">Amino acid transporter</fullName>
    </recommendedName>
</protein>
<proteinExistence type="predicted"/>
<evidence type="ECO:0000256" key="2">
    <source>
        <dbReference type="ARBA" id="ARBA00022448"/>
    </source>
</evidence>
<evidence type="ECO:0008006" key="10">
    <source>
        <dbReference type="Google" id="ProtNLM"/>
    </source>
</evidence>
<feature type="transmembrane region" description="Helical" evidence="7">
    <location>
        <begin position="336"/>
        <end position="365"/>
    </location>
</feature>
<dbReference type="Pfam" id="PF13520">
    <property type="entry name" value="AA_permease_2"/>
    <property type="match status" value="1"/>
</dbReference>
<dbReference type="PANTHER" id="PTHR45649">
    <property type="entry name" value="AMINO-ACID PERMEASE BAT1"/>
    <property type="match status" value="1"/>
</dbReference>
<gene>
    <name evidence="8" type="ORF">PG994_013521</name>
</gene>
<dbReference type="Proteomes" id="UP001480595">
    <property type="component" value="Unassembled WGS sequence"/>
</dbReference>
<dbReference type="RefSeq" id="XP_066709891.1">
    <property type="nucleotide sequence ID" value="XM_066864930.1"/>
</dbReference>
<keyword evidence="9" id="KW-1185">Reference proteome</keyword>
<feature type="region of interest" description="Disordered" evidence="6">
    <location>
        <begin position="9"/>
        <end position="30"/>
    </location>
</feature>
<evidence type="ECO:0000256" key="7">
    <source>
        <dbReference type="SAM" id="Phobius"/>
    </source>
</evidence>
<sequence length="444" mass="47513">MDRSIELKVPPANADEVSLPQPSSRDDAALVRPGKRPVLKRSFGFLSILGFSCTVLVTWEDSLITFLSGLQKLIGFVVAGLPASSTASLVVWVGTLSVFTTLAELVSMAPTSGGQYHWVSMLAPPSSRRFLGYLTGWLSVTGWKALVASGALLAGTEIQGLILLTHPDYADHMQNWHGTLLFWAVALLCLGINASFASLLARFEGLVLILHLLGFFAVLFPLALLSEHGPSSAVFQTWLNLGGWDSQGLSFCVGLSGCVYAFLGGDCAIHMSEEIENAAVVIPQSLLTGLTINGSLGFTTMVVTLYSMGDIDAAVAENPYSFMSIFRHATGSTTGAAVMSAIVVVMTFSATTGVVASTSRIYWAFSRDRGLPSWKLWKQVDQRTSIPRNAVLLTTGVAIILSLVNIGDQTAFNGLRPYCSTAGLQETFGSETWMTVSRIPWGKA</sequence>
<keyword evidence="3 7" id="KW-0812">Transmembrane</keyword>
<keyword evidence="5 7" id="KW-0472">Membrane</keyword>
<comment type="caution">
    <text evidence="8">The sequence shown here is derived from an EMBL/GenBank/DDBJ whole genome shotgun (WGS) entry which is preliminary data.</text>
</comment>
<dbReference type="EMBL" id="JAQQWL010000013">
    <property type="protein sequence ID" value="KAK8043038.1"/>
    <property type="molecule type" value="Genomic_DNA"/>
</dbReference>
<evidence type="ECO:0000256" key="5">
    <source>
        <dbReference type="ARBA" id="ARBA00023136"/>
    </source>
</evidence>
<evidence type="ECO:0000256" key="1">
    <source>
        <dbReference type="ARBA" id="ARBA00004141"/>
    </source>
</evidence>
<feature type="transmembrane region" description="Helical" evidence="7">
    <location>
        <begin position="42"/>
        <end position="59"/>
    </location>
</feature>
<evidence type="ECO:0000256" key="6">
    <source>
        <dbReference type="SAM" id="MobiDB-lite"/>
    </source>
</evidence>
<keyword evidence="2" id="KW-0813">Transport</keyword>
<organism evidence="8 9">
    <name type="scientific">Apiospora phragmitis</name>
    <dbReference type="NCBI Taxonomy" id="2905665"/>
    <lineage>
        <taxon>Eukaryota</taxon>
        <taxon>Fungi</taxon>
        <taxon>Dikarya</taxon>
        <taxon>Ascomycota</taxon>
        <taxon>Pezizomycotina</taxon>
        <taxon>Sordariomycetes</taxon>
        <taxon>Xylariomycetidae</taxon>
        <taxon>Amphisphaeriales</taxon>
        <taxon>Apiosporaceae</taxon>
        <taxon>Apiospora</taxon>
    </lineage>
</organism>
<name>A0ABR1TBF4_9PEZI</name>
<evidence type="ECO:0000313" key="9">
    <source>
        <dbReference type="Proteomes" id="UP001480595"/>
    </source>
</evidence>
<dbReference type="InterPro" id="IPR002293">
    <property type="entry name" value="AA/rel_permease1"/>
</dbReference>
<feature type="transmembrane region" description="Helical" evidence="7">
    <location>
        <begin position="130"/>
        <end position="156"/>
    </location>
</feature>
<dbReference type="GeneID" id="92097993"/>
<evidence type="ECO:0000313" key="8">
    <source>
        <dbReference type="EMBL" id="KAK8043038.1"/>
    </source>
</evidence>
<dbReference type="Gene3D" id="1.20.1740.10">
    <property type="entry name" value="Amino acid/polyamine transporter I"/>
    <property type="match status" value="1"/>
</dbReference>